<protein>
    <submittedName>
        <fullName evidence="1">Uncharacterized protein</fullName>
    </submittedName>
</protein>
<gene>
    <name evidence="1" type="ORF">MHBO_004691</name>
</gene>
<sequence>MTTKNKNLLKKAIFLLSKKDFEKMSNIIEPEEIEEIETTFKNLSYILTEVKFEPKRPRFEFCDKYNSAICSSQMIWKKLLKNEDKTVIGKMIIFKYKTRNNCF</sequence>
<reference evidence="1 2" key="1">
    <citation type="journal article" date="2024" name="BMC Biol.">
        <title>Comparative genomics of Ascetosporea gives new insight into the evolutionary basis for animal parasitism in Rhizaria.</title>
        <authorList>
            <person name="Hiltunen Thoren M."/>
            <person name="Onut-Brannstrom I."/>
            <person name="Alfjorden A."/>
            <person name="Peckova H."/>
            <person name="Swords F."/>
            <person name="Hooper C."/>
            <person name="Holzer A.S."/>
            <person name="Bass D."/>
            <person name="Burki F."/>
        </authorList>
    </citation>
    <scope>NUCLEOTIDE SEQUENCE [LARGE SCALE GENOMIC DNA]</scope>
    <source>
        <strain evidence="1">20-A016</strain>
    </source>
</reference>
<dbReference type="EMBL" id="JBDODL010004887">
    <property type="protein sequence ID" value="MES1923146.1"/>
    <property type="molecule type" value="Genomic_DNA"/>
</dbReference>
<comment type="caution">
    <text evidence="1">The sequence shown here is derived from an EMBL/GenBank/DDBJ whole genome shotgun (WGS) entry which is preliminary data.</text>
</comment>
<keyword evidence="2" id="KW-1185">Reference proteome</keyword>
<dbReference type="Proteomes" id="UP001439008">
    <property type="component" value="Unassembled WGS sequence"/>
</dbReference>
<name>A0ABV2AU18_9EUKA</name>
<organism evidence="1 2">
    <name type="scientific">Bonamia ostreae</name>
    <dbReference type="NCBI Taxonomy" id="126728"/>
    <lineage>
        <taxon>Eukaryota</taxon>
        <taxon>Sar</taxon>
        <taxon>Rhizaria</taxon>
        <taxon>Endomyxa</taxon>
        <taxon>Ascetosporea</taxon>
        <taxon>Haplosporida</taxon>
        <taxon>Bonamia</taxon>
    </lineage>
</organism>
<evidence type="ECO:0000313" key="2">
    <source>
        <dbReference type="Proteomes" id="UP001439008"/>
    </source>
</evidence>
<evidence type="ECO:0000313" key="1">
    <source>
        <dbReference type="EMBL" id="MES1923146.1"/>
    </source>
</evidence>
<accession>A0ABV2AU18</accession>
<proteinExistence type="predicted"/>